<accession>A0A7H9ATQ2</accession>
<keyword evidence="3" id="KW-1185">Reference proteome</keyword>
<protein>
    <submittedName>
        <fullName evidence="2">DUF4138 domain-containing protein</fullName>
    </submittedName>
</protein>
<feature type="region of interest" description="Disordered" evidence="1">
    <location>
        <begin position="162"/>
        <end position="182"/>
    </location>
</feature>
<dbReference type="EMBL" id="CP058595">
    <property type="protein sequence ID" value="QLG46863.1"/>
    <property type="molecule type" value="Genomic_DNA"/>
</dbReference>
<dbReference type="Proteomes" id="UP000509302">
    <property type="component" value="Chromosome"/>
</dbReference>
<evidence type="ECO:0000256" key="1">
    <source>
        <dbReference type="SAM" id="MobiDB-lite"/>
    </source>
</evidence>
<name>A0A7H9ATQ2_9FLAO</name>
<evidence type="ECO:0000313" key="2">
    <source>
        <dbReference type="EMBL" id="QLG46863.1"/>
    </source>
</evidence>
<gene>
    <name evidence="2" type="ORF">HYG79_16385</name>
</gene>
<feature type="compositionally biased region" description="Polar residues" evidence="1">
    <location>
        <begin position="162"/>
        <end position="172"/>
    </location>
</feature>
<evidence type="ECO:0000313" key="3">
    <source>
        <dbReference type="Proteomes" id="UP000509302"/>
    </source>
</evidence>
<dbReference type="RefSeq" id="WP_179243142.1">
    <property type="nucleotide sequence ID" value="NZ_CP058595.1"/>
</dbReference>
<organism evidence="2 3">
    <name type="scientific">Costertonia aggregata</name>
    <dbReference type="NCBI Taxonomy" id="343403"/>
    <lineage>
        <taxon>Bacteria</taxon>
        <taxon>Pseudomonadati</taxon>
        <taxon>Bacteroidota</taxon>
        <taxon>Flavobacteriia</taxon>
        <taxon>Flavobacteriales</taxon>
        <taxon>Flavobacteriaceae</taxon>
        <taxon>Costertonia</taxon>
    </lineage>
</organism>
<dbReference type="AlphaFoldDB" id="A0A7H9ATQ2"/>
<reference evidence="2 3" key="1">
    <citation type="journal article" date="2006" name="Int. J. Syst. Evol. Microbiol.">
        <title>Costertonia aggregata gen. nov., sp. nov., a mesophilic marine bacterium of the family Flavobacteriaceae, isolated from a mature biofilm.</title>
        <authorList>
            <person name="Kwon K.K."/>
            <person name="Lee Y.K."/>
            <person name="Lee H.K."/>
        </authorList>
    </citation>
    <scope>NUCLEOTIDE SEQUENCE [LARGE SCALE GENOMIC DNA]</scope>
    <source>
        <strain evidence="2 3">KCCM 42265</strain>
    </source>
</reference>
<proteinExistence type="predicted"/>
<dbReference type="InterPro" id="IPR022298">
    <property type="entry name" value="Conjug_transposon_TraN"/>
</dbReference>
<sequence length="329" mass="37583">MKIKYVPLIFFVGFFFQVYAQEPKRILANESTTISFFFPSPISKVIAPAVNYKFEYDAGTTIGILRARKGPPSNLTVITNQGHIYSFALEFSEKVNDFNFILSPEDALGKTNINKVITKRDIPEKSPTEIDSVASVSLDTIFNIANDSISIAVNDTVTKGDTNGNISENPENNLEKSIPGMEDGDLYDKDREEYYRIFCENNYLQRTIFKRSFRQNKRVVVKLNNILEDREEIYLIMQLENNSKKEYKVNGLGFFLKKDELEPPKIITPLYTFNLQEIIDPESINEVVCVFKKFNLAPKEQLSVVLDEQDGNRTVLLPLDSKQINSPTN</sequence>
<dbReference type="Pfam" id="PF13595">
    <property type="entry name" value="DUF4138"/>
    <property type="match status" value="1"/>
</dbReference>
<dbReference type="KEGG" id="cagg:HYG79_16385"/>